<dbReference type="GO" id="GO:0046872">
    <property type="term" value="F:metal ion binding"/>
    <property type="evidence" value="ECO:0007669"/>
    <property type="project" value="InterPro"/>
</dbReference>
<evidence type="ECO:0000256" key="6">
    <source>
        <dbReference type="SAM" id="MobiDB-lite"/>
    </source>
</evidence>
<evidence type="ECO:0000259" key="8">
    <source>
        <dbReference type="Pfam" id="PF05193"/>
    </source>
</evidence>
<dbReference type="SUPFAM" id="SSF63411">
    <property type="entry name" value="LuxS/MPP-like metallohydrolase"/>
    <property type="match status" value="2"/>
</dbReference>
<dbReference type="Pfam" id="PF05193">
    <property type="entry name" value="Peptidase_M16_C"/>
    <property type="match status" value="1"/>
</dbReference>
<evidence type="ECO:0000256" key="4">
    <source>
        <dbReference type="ARBA" id="ARBA00022833"/>
    </source>
</evidence>
<keyword evidence="10" id="KW-1185">Reference proteome</keyword>
<sequence length="414" mass="47007">MISFNEFTLDNGLQVIVHEDTSVQIAVLNILYNVGSRDEREDKTGFAHLFEHLMFGGSKNIPNYDEPLQRVGGENNAFTNTDITNYYLTVPATNIETGFWLESDRMLSLSFDPQVLEVQRKVVIEEFKQRYLNQPYGDVWLKLRPLAYQAHPYQWATIGKEISHIENATMDDVKQFFFEHYVPNNAILVVAGNIKLDQVKQLSEKWFGPIPSGKRPERNLPVEPKQTQKRSATVEANVPADALYMTWHMPGRFHDDYYASDLLSDILSRGKSSRLYNQLVKENEIFTSISSFVMGTVDPGMFVISGRVNNGISLHKAEAAVQEILTQLVNEGIEEEELVKVKNQTLSTLAFGEVEVMNRAMNLAFAKLSGDANLVNQEMTKIDAVTRDEIKRVAGYILTEQNLSTLYYQSTSTK</sequence>
<evidence type="ECO:0000313" key="9">
    <source>
        <dbReference type="EMBL" id="GCC52007.1"/>
    </source>
</evidence>
<feature type="region of interest" description="Disordered" evidence="6">
    <location>
        <begin position="211"/>
        <end position="233"/>
    </location>
</feature>
<accession>A0A401UAU5</accession>
<evidence type="ECO:0000256" key="3">
    <source>
        <dbReference type="ARBA" id="ARBA00022801"/>
    </source>
</evidence>
<evidence type="ECO:0000259" key="7">
    <source>
        <dbReference type="Pfam" id="PF00675"/>
    </source>
</evidence>
<comment type="similarity">
    <text evidence="1">Belongs to the peptidase M16 family.</text>
</comment>
<dbReference type="AlphaFoldDB" id="A0A401UAU5"/>
<dbReference type="RefSeq" id="WP_127122662.1">
    <property type="nucleotide sequence ID" value="NZ_BHXQ01000004.1"/>
</dbReference>
<dbReference type="Proteomes" id="UP000288227">
    <property type="component" value="Unassembled WGS sequence"/>
</dbReference>
<dbReference type="Gene3D" id="3.30.830.10">
    <property type="entry name" value="Metalloenzyme, LuxS/M16 peptidase-like"/>
    <property type="match status" value="2"/>
</dbReference>
<dbReference type="PANTHER" id="PTHR43690:SF17">
    <property type="entry name" value="PROTEIN YHJJ"/>
    <property type="match status" value="1"/>
</dbReference>
<dbReference type="InterPro" id="IPR007863">
    <property type="entry name" value="Peptidase_M16_C"/>
</dbReference>
<dbReference type="OrthoDB" id="9811314at2"/>
<comment type="caution">
    <text evidence="9">The sequence shown here is derived from an EMBL/GenBank/DDBJ whole genome shotgun (WGS) entry which is preliminary data.</text>
</comment>
<dbReference type="InterPro" id="IPR011765">
    <property type="entry name" value="Pept_M16_N"/>
</dbReference>
<feature type="domain" description="Peptidase M16 C-terminal" evidence="8">
    <location>
        <begin position="168"/>
        <end position="344"/>
    </location>
</feature>
<keyword evidence="4" id="KW-0862">Zinc</keyword>
<protein>
    <submittedName>
        <fullName evidence="9">Insulinase family protein</fullName>
    </submittedName>
</protein>
<feature type="domain" description="Peptidase M16 N-terminal" evidence="7">
    <location>
        <begin position="15"/>
        <end position="129"/>
    </location>
</feature>
<keyword evidence="2" id="KW-0645">Protease</keyword>
<proteinExistence type="inferred from homology"/>
<evidence type="ECO:0000256" key="1">
    <source>
        <dbReference type="ARBA" id="ARBA00007261"/>
    </source>
</evidence>
<dbReference type="GO" id="GO:0008237">
    <property type="term" value="F:metallopeptidase activity"/>
    <property type="evidence" value="ECO:0007669"/>
    <property type="project" value="UniProtKB-KW"/>
</dbReference>
<reference evidence="9 10" key="1">
    <citation type="submission" date="2018-11" db="EMBL/GenBank/DDBJ databases">
        <title>Chryseotalea sanarue gen. nov., sp., nov., a member of the family Cytophagaceae, isolated from a brackish lake in Hamamatsu Japan.</title>
        <authorList>
            <person name="Maejima Y."/>
            <person name="Iino T."/>
            <person name="Muraguchi Y."/>
            <person name="Fukuda K."/>
            <person name="Ohkuma M."/>
            <person name="Moriuchi R."/>
            <person name="Dohra H."/>
            <person name="Kimbara K."/>
            <person name="Shintani M."/>
        </authorList>
    </citation>
    <scope>NUCLEOTIDE SEQUENCE [LARGE SCALE GENOMIC DNA]</scope>
    <source>
        <strain evidence="9 10">Ys</strain>
    </source>
</reference>
<dbReference type="GO" id="GO:0006508">
    <property type="term" value="P:proteolysis"/>
    <property type="evidence" value="ECO:0007669"/>
    <property type="project" value="UniProtKB-KW"/>
</dbReference>
<evidence type="ECO:0000313" key="10">
    <source>
        <dbReference type="Proteomes" id="UP000288227"/>
    </source>
</evidence>
<dbReference type="EMBL" id="BHXQ01000004">
    <property type="protein sequence ID" value="GCC52007.1"/>
    <property type="molecule type" value="Genomic_DNA"/>
</dbReference>
<dbReference type="InterPro" id="IPR011249">
    <property type="entry name" value="Metalloenz_LuxS/M16"/>
</dbReference>
<dbReference type="Pfam" id="PF00675">
    <property type="entry name" value="Peptidase_M16"/>
    <property type="match status" value="1"/>
</dbReference>
<gene>
    <name evidence="9" type="ORF">SanaruYs_22390</name>
</gene>
<keyword evidence="3" id="KW-0378">Hydrolase</keyword>
<dbReference type="InterPro" id="IPR050626">
    <property type="entry name" value="Peptidase_M16"/>
</dbReference>
<name>A0A401UAU5_9BACT</name>
<dbReference type="PANTHER" id="PTHR43690">
    <property type="entry name" value="NARDILYSIN"/>
    <property type="match status" value="1"/>
</dbReference>
<evidence type="ECO:0000256" key="5">
    <source>
        <dbReference type="ARBA" id="ARBA00023049"/>
    </source>
</evidence>
<evidence type="ECO:0000256" key="2">
    <source>
        <dbReference type="ARBA" id="ARBA00022670"/>
    </source>
</evidence>
<keyword evidence="5" id="KW-0482">Metalloprotease</keyword>
<organism evidence="9 10">
    <name type="scientific">Chryseotalea sanaruensis</name>
    <dbReference type="NCBI Taxonomy" id="2482724"/>
    <lineage>
        <taxon>Bacteria</taxon>
        <taxon>Pseudomonadati</taxon>
        <taxon>Bacteroidota</taxon>
        <taxon>Cytophagia</taxon>
        <taxon>Cytophagales</taxon>
        <taxon>Chryseotaleaceae</taxon>
        <taxon>Chryseotalea</taxon>
    </lineage>
</organism>